<feature type="signal peptide" evidence="3">
    <location>
        <begin position="1"/>
        <end position="26"/>
    </location>
</feature>
<feature type="region of interest" description="Disordered" evidence="1">
    <location>
        <begin position="224"/>
        <end position="271"/>
    </location>
</feature>
<dbReference type="Proteomes" id="UP000823918">
    <property type="component" value="Unassembled WGS sequence"/>
</dbReference>
<dbReference type="PANTHER" id="PTHR30373">
    <property type="entry name" value="UPF0603 PROTEIN YGCG"/>
    <property type="match status" value="1"/>
</dbReference>
<evidence type="ECO:0000313" key="5">
    <source>
        <dbReference type="EMBL" id="HJC71559.1"/>
    </source>
</evidence>
<evidence type="ECO:0000256" key="1">
    <source>
        <dbReference type="SAM" id="MobiDB-lite"/>
    </source>
</evidence>
<feature type="chain" id="PRO_5038385734" evidence="3">
    <location>
        <begin position="27"/>
        <end position="271"/>
    </location>
</feature>
<proteinExistence type="predicted"/>
<evidence type="ECO:0000256" key="3">
    <source>
        <dbReference type="SAM" id="SignalP"/>
    </source>
</evidence>
<dbReference type="EMBL" id="DWWA01000010">
    <property type="protein sequence ID" value="HJC71559.1"/>
    <property type="molecule type" value="Genomic_DNA"/>
</dbReference>
<gene>
    <name evidence="5" type="ORF">H9698_02035</name>
</gene>
<evidence type="ECO:0000259" key="4">
    <source>
        <dbReference type="Pfam" id="PF04536"/>
    </source>
</evidence>
<accession>A0A9D2TIS4</accession>
<feature type="transmembrane region" description="Helical" evidence="2">
    <location>
        <begin position="180"/>
        <end position="199"/>
    </location>
</feature>
<sequence length="271" mass="29050">MKVMKSVVRWLALGLFACLFVVQASAVNLTATKDYYVNDYAGVLSQQTKDYIITENIRLEEASGAQVVVVTVNDTEGLSLDEYTYRLFNDWGIGSKQKDNGVLLVLDIQGQDYHCLQGIGLENTLTTSTISRILQEDLEPDFAVANYDEGVRRTFDSLAAKVENAYGAGGNSSSLSENNFLIYGLVILLIIIAAVKAIIKRIGFGPLGGMGGNFGMGMLMGSSSTGNYRRRRPRYRNRYDGPRGGYGGGHSGGSFTGGGGASRGGGAGRGH</sequence>
<name>A0A9D2TIS4_9FIRM</name>
<organism evidence="5 6">
    <name type="scientific">Candidatus Ruthenibacterium merdavium</name>
    <dbReference type="NCBI Taxonomy" id="2838752"/>
    <lineage>
        <taxon>Bacteria</taxon>
        <taxon>Bacillati</taxon>
        <taxon>Bacillota</taxon>
        <taxon>Clostridia</taxon>
        <taxon>Eubacteriales</taxon>
        <taxon>Oscillospiraceae</taxon>
        <taxon>Ruthenibacterium</taxon>
    </lineage>
</organism>
<keyword evidence="2" id="KW-1133">Transmembrane helix</keyword>
<keyword evidence="2" id="KW-0812">Transmembrane</keyword>
<keyword evidence="3" id="KW-0732">Signal</keyword>
<evidence type="ECO:0000313" key="6">
    <source>
        <dbReference type="Proteomes" id="UP000823918"/>
    </source>
</evidence>
<comment type="caution">
    <text evidence="5">The sequence shown here is derived from an EMBL/GenBank/DDBJ whole genome shotgun (WGS) entry which is preliminary data.</text>
</comment>
<dbReference type="Pfam" id="PF04536">
    <property type="entry name" value="TPM_phosphatase"/>
    <property type="match status" value="1"/>
</dbReference>
<protein>
    <submittedName>
        <fullName evidence="5">TPM domain-containing protein</fullName>
    </submittedName>
</protein>
<keyword evidence="2" id="KW-0472">Membrane</keyword>
<dbReference type="InterPro" id="IPR007621">
    <property type="entry name" value="TPM_dom"/>
</dbReference>
<dbReference type="PANTHER" id="PTHR30373:SF2">
    <property type="entry name" value="UPF0603 PROTEIN YGCG"/>
    <property type="match status" value="1"/>
</dbReference>
<reference evidence="5" key="1">
    <citation type="journal article" date="2021" name="PeerJ">
        <title>Extensive microbial diversity within the chicken gut microbiome revealed by metagenomics and culture.</title>
        <authorList>
            <person name="Gilroy R."/>
            <person name="Ravi A."/>
            <person name="Getino M."/>
            <person name="Pursley I."/>
            <person name="Horton D.L."/>
            <person name="Alikhan N.F."/>
            <person name="Baker D."/>
            <person name="Gharbi K."/>
            <person name="Hall N."/>
            <person name="Watson M."/>
            <person name="Adriaenssens E.M."/>
            <person name="Foster-Nyarko E."/>
            <person name="Jarju S."/>
            <person name="Secka A."/>
            <person name="Antonio M."/>
            <person name="Oren A."/>
            <person name="Chaudhuri R.R."/>
            <person name="La Ragione R."/>
            <person name="Hildebrand F."/>
            <person name="Pallen M.J."/>
        </authorList>
    </citation>
    <scope>NUCLEOTIDE SEQUENCE</scope>
    <source>
        <strain evidence="5">5933</strain>
    </source>
</reference>
<dbReference type="AlphaFoldDB" id="A0A9D2TIS4"/>
<evidence type="ECO:0000256" key="2">
    <source>
        <dbReference type="SAM" id="Phobius"/>
    </source>
</evidence>
<reference evidence="5" key="2">
    <citation type="submission" date="2021-04" db="EMBL/GenBank/DDBJ databases">
        <authorList>
            <person name="Gilroy R."/>
        </authorList>
    </citation>
    <scope>NUCLEOTIDE SEQUENCE</scope>
    <source>
        <strain evidence="5">5933</strain>
    </source>
</reference>
<feature type="domain" description="TPM" evidence="4">
    <location>
        <begin position="37"/>
        <end position="160"/>
    </location>
</feature>
<dbReference type="Gene3D" id="3.10.310.50">
    <property type="match status" value="1"/>
</dbReference>
<feature type="compositionally biased region" description="Gly residues" evidence="1">
    <location>
        <begin position="242"/>
        <end position="271"/>
    </location>
</feature>